<dbReference type="EMBL" id="JAUSZT010000003">
    <property type="protein sequence ID" value="MDQ0998085.1"/>
    <property type="molecule type" value="Genomic_DNA"/>
</dbReference>
<evidence type="ECO:0008006" key="3">
    <source>
        <dbReference type="Google" id="ProtNLM"/>
    </source>
</evidence>
<accession>A0ABU0SBK1</accession>
<proteinExistence type="predicted"/>
<dbReference type="InterPro" id="IPR045720">
    <property type="entry name" value="DUF6074"/>
</dbReference>
<organism evidence="1 2">
    <name type="scientific">Phyllobacterium ifriqiyense</name>
    <dbReference type="NCBI Taxonomy" id="314238"/>
    <lineage>
        <taxon>Bacteria</taxon>
        <taxon>Pseudomonadati</taxon>
        <taxon>Pseudomonadota</taxon>
        <taxon>Alphaproteobacteria</taxon>
        <taxon>Hyphomicrobiales</taxon>
        <taxon>Phyllobacteriaceae</taxon>
        <taxon>Phyllobacterium</taxon>
    </lineage>
</organism>
<evidence type="ECO:0000313" key="2">
    <source>
        <dbReference type="Proteomes" id="UP001237780"/>
    </source>
</evidence>
<evidence type="ECO:0000313" key="1">
    <source>
        <dbReference type="EMBL" id="MDQ0998085.1"/>
    </source>
</evidence>
<dbReference type="RefSeq" id="WP_307282580.1">
    <property type="nucleotide sequence ID" value="NZ_JAUSZT010000003.1"/>
</dbReference>
<keyword evidence="2" id="KW-1185">Reference proteome</keyword>
<reference evidence="1 2" key="1">
    <citation type="submission" date="2023-07" db="EMBL/GenBank/DDBJ databases">
        <title>Comparative genomics of wheat-associated soil bacteria to identify genetic determinants of phenazine resistance.</title>
        <authorList>
            <person name="Mouncey N."/>
        </authorList>
    </citation>
    <scope>NUCLEOTIDE SEQUENCE [LARGE SCALE GENOMIC DNA]</scope>
    <source>
        <strain evidence="1 2">W4I11</strain>
    </source>
</reference>
<gene>
    <name evidence="1" type="ORF">QFZ34_003267</name>
</gene>
<name>A0ABU0SBK1_9HYPH</name>
<protein>
    <recommendedName>
        <fullName evidence="3">DUF768 domain-containing protein</fullName>
    </recommendedName>
</protein>
<comment type="caution">
    <text evidence="1">The sequence shown here is derived from an EMBL/GenBank/DDBJ whole genome shotgun (WGS) entry which is preliminary data.</text>
</comment>
<sequence length="104" mass="11766">MNSTFNRGLPIRRNPASPCQIILFPLTHRIGKVRDVAEKLVEKSSARAADYYRTQVSDALFKHLEKLGLSEDEQDEQVGAFFSAVDVEAERLVYWWNQPGGKSA</sequence>
<dbReference type="Proteomes" id="UP001237780">
    <property type="component" value="Unassembled WGS sequence"/>
</dbReference>
<dbReference type="Pfam" id="PF19551">
    <property type="entry name" value="DUF6074"/>
    <property type="match status" value="1"/>
</dbReference>